<feature type="transmembrane region" description="Helical" evidence="7">
    <location>
        <begin position="238"/>
        <end position="261"/>
    </location>
</feature>
<evidence type="ECO:0000256" key="4">
    <source>
        <dbReference type="ARBA" id="ARBA00022847"/>
    </source>
</evidence>
<dbReference type="SUPFAM" id="SSF103473">
    <property type="entry name" value="MFS general substrate transporter"/>
    <property type="match status" value="1"/>
</dbReference>
<dbReference type="InterPro" id="IPR011701">
    <property type="entry name" value="MFS"/>
</dbReference>
<dbReference type="EMBL" id="VIIS01002200">
    <property type="protein sequence ID" value="KAF0287293.1"/>
    <property type="molecule type" value="Genomic_DNA"/>
</dbReference>
<evidence type="ECO:0000313" key="9">
    <source>
        <dbReference type="Proteomes" id="UP000440578"/>
    </source>
</evidence>
<keyword evidence="6 7" id="KW-0472">Membrane</keyword>
<keyword evidence="2" id="KW-0813">Transport</keyword>
<protein>
    <submittedName>
        <fullName evidence="8">Putative inorganic phosphate cotransporter</fullName>
    </submittedName>
</protein>
<evidence type="ECO:0000256" key="2">
    <source>
        <dbReference type="ARBA" id="ARBA00022448"/>
    </source>
</evidence>
<dbReference type="Gene3D" id="1.20.1250.20">
    <property type="entry name" value="MFS general substrate transporter like domains"/>
    <property type="match status" value="2"/>
</dbReference>
<sequence length="334" mass="36611">MPCVDRRRVSSRKQLCRVSPGKQLGTAVTILSAGPLAGWRWAGGWQAIFYVTGSVTLVWSVAWTLLVYETPADHPRISFRERVYIYSLTYQGSGQRSSVPFPWRRALSCRPFQALIVTQFCQNWGDYLIMTELPTYISTALRYPLNTNAMFSALPQLAKVVFALGVSFVADWLARGSRLSLSANRKLWNSIGMYIPALTLVGVSFAGCSDVLVLTLMVTTVGFNGAVLSGYNINHMDLAPNFAGTLMGITNCVATLAGVLAPFQAGYVLNQQPSLANWRTVFLTAAGLLALGNTVFCALGSTSRQPWNEPTPERCLVLDADAEVKRRARQQAVL</sequence>
<organism evidence="8 9">
    <name type="scientific">Amphibalanus amphitrite</name>
    <name type="common">Striped barnacle</name>
    <name type="synonym">Balanus amphitrite</name>
    <dbReference type="NCBI Taxonomy" id="1232801"/>
    <lineage>
        <taxon>Eukaryota</taxon>
        <taxon>Metazoa</taxon>
        <taxon>Ecdysozoa</taxon>
        <taxon>Arthropoda</taxon>
        <taxon>Crustacea</taxon>
        <taxon>Multicrustacea</taxon>
        <taxon>Cirripedia</taxon>
        <taxon>Thoracica</taxon>
        <taxon>Thoracicalcarea</taxon>
        <taxon>Balanomorpha</taxon>
        <taxon>Balanoidea</taxon>
        <taxon>Balanidae</taxon>
        <taxon>Amphibalaninae</taxon>
        <taxon>Amphibalanus</taxon>
    </lineage>
</organism>
<feature type="transmembrane region" description="Helical" evidence="7">
    <location>
        <begin position="47"/>
        <end position="68"/>
    </location>
</feature>
<dbReference type="GO" id="GO:0015293">
    <property type="term" value="F:symporter activity"/>
    <property type="evidence" value="ECO:0007669"/>
    <property type="project" value="UniProtKB-KW"/>
</dbReference>
<dbReference type="Pfam" id="PF07690">
    <property type="entry name" value="MFS_1"/>
    <property type="match status" value="1"/>
</dbReference>
<evidence type="ECO:0000256" key="1">
    <source>
        <dbReference type="ARBA" id="ARBA00004141"/>
    </source>
</evidence>
<proteinExistence type="predicted"/>
<comment type="caution">
    <text evidence="8">The sequence shown here is derived from an EMBL/GenBank/DDBJ whole genome shotgun (WGS) entry which is preliminary data.</text>
</comment>
<keyword evidence="9" id="KW-1185">Reference proteome</keyword>
<keyword evidence="4" id="KW-0769">Symport</keyword>
<evidence type="ECO:0000256" key="3">
    <source>
        <dbReference type="ARBA" id="ARBA00022692"/>
    </source>
</evidence>
<dbReference type="GO" id="GO:0006820">
    <property type="term" value="P:monoatomic anion transport"/>
    <property type="evidence" value="ECO:0007669"/>
    <property type="project" value="TreeGrafter"/>
</dbReference>
<evidence type="ECO:0000256" key="6">
    <source>
        <dbReference type="ARBA" id="ARBA00023136"/>
    </source>
</evidence>
<dbReference type="InterPro" id="IPR036259">
    <property type="entry name" value="MFS_trans_sf"/>
</dbReference>
<dbReference type="GO" id="GO:0016020">
    <property type="term" value="C:membrane"/>
    <property type="evidence" value="ECO:0007669"/>
    <property type="project" value="UniProtKB-SubCell"/>
</dbReference>
<dbReference type="PANTHER" id="PTHR11662:SF399">
    <property type="entry name" value="FI19708P1-RELATED"/>
    <property type="match status" value="1"/>
</dbReference>
<name>A0A6A4UZW8_AMPAM</name>
<reference evidence="8 9" key="1">
    <citation type="submission" date="2019-07" db="EMBL/GenBank/DDBJ databases">
        <title>Draft genome assembly of a fouling barnacle, Amphibalanus amphitrite (Darwin, 1854): The first reference genome for Thecostraca.</title>
        <authorList>
            <person name="Kim W."/>
        </authorList>
    </citation>
    <scope>NUCLEOTIDE SEQUENCE [LARGE SCALE GENOMIC DNA]</scope>
    <source>
        <strain evidence="8">SNU_AA5</strain>
        <tissue evidence="8">Soma without cirri and trophi</tissue>
    </source>
</reference>
<accession>A0A6A4UZW8</accession>
<keyword evidence="3 7" id="KW-0812">Transmembrane</keyword>
<evidence type="ECO:0000313" key="8">
    <source>
        <dbReference type="EMBL" id="KAF0287293.1"/>
    </source>
</evidence>
<feature type="transmembrane region" description="Helical" evidence="7">
    <location>
        <begin position="281"/>
        <end position="299"/>
    </location>
</feature>
<dbReference type="Proteomes" id="UP000440578">
    <property type="component" value="Unassembled WGS sequence"/>
</dbReference>
<dbReference type="FunFam" id="1.20.1250.20:FF:000003">
    <property type="entry name" value="Solute carrier family 17 member 3"/>
    <property type="match status" value="1"/>
</dbReference>
<comment type="subcellular location">
    <subcellularLocation>
        <location evidence="1">Membrane</location>
        <topology evidence="1">Multi-pass membrane protein</topology>
    </subcellularLocation>
</comment>
<evidence type="ECO:0000256" key="7">
    <source>
        <dbReference type="SAM" id="Phobius"/>
    </source>
</evidence>
<feature type="transmembrane region" description="Helical" evidence="7">
    <location>
        <begin position="187"/>
        <end position="205"/>
    </location>
</feature>
<dbReference type="InterPro" id="IPR050382">
    <property type="entry name" value="MFS_Na/Anion_cotransporter"/>
</dbReference>
<keyword evidence="5 7" id="KW-1133">Transmembrane helix</keyword>
<dbReference type="PANTHER" id="PTHR11662">
    <property type="entry name" value="SOLUTE CARRIER FAMILY 17"/>
    <property type="match status" value="1"/>
</dbReference>
<feature type="transmembrane region" description="Helical" evidence="7">
    <location>
        <begin position="211"/>
        <end position="231"/>
    </location>
</feature>
<dbReference type="OrthoDB" id="2985014at2759"/>
<evidence type="ECO:0000256" key="5">
    <source>
        <dbReference type="ARBA" id="ARBA00022989"/>
    </source>
</evidence>
<dbReference type="AlphaFoldDB" id="A0A6A4UZW8"/>
<gene>
    <name evidence="8" type="primary">Picot_1</name>
    <name evidence="8" type="ORF">FJT64_014262</name>
</gene>